<comment type="catalytic activity">
    <reaction evidence="9">
        <text>sn-glycerol 1-phosphate + (2E,6E,10E)-geranylgeranyl diphosphate = sn-3-O-(geranylgeranyl)glycerol 1-phosphate + diphosphate</text>
        <dbReference type="Rhea" id="RHEA:23404"/>
        <dbReference type="ChEBI" id="CHEBI:33019"/>
        <dbReference type="ChEBI" id="CHEBI:57677"/>
        <dbReference type="ChEBI" id="CHEBI:57685"/>
        <dbReference type="ChEBI" id="CHEBI:58756"/>
        <dbReference type="EC" id="2.5.1.41"/>
    </reaction>
</comment>
<accession>A0ABD5YP59</accession>
<dbReference type="NCBIfam" id="NF003199">
    <property type="entry name" value="PRK04169.1-3"/>
    <property type="match status" value="1"/>
</dbReference>
<reference evidence="10 11" key="1">
    <citation type="journal article" date="2019" name="Int. J. Syst. Evol. Microbiol.">
        <title>The Global Catalogue of Microorganisms (GCM) 10K type strain sequencing project: providing services to taxonomists for standard genome sequencing and annotation.</title>
        <authorList>
            <consortium name="The Broad Institute Genomics Platform"/>
            <consortium name="The Broad Institute Genome Sequencing Center for Infectious Disease"/>
            <person name="Wu L."/>
            <person name="Ma J."/>
        </authorList>
    </citation>
    <scope>NUCLEOTIDE SEQUENCE [LARGE SCALE GENOMIC DNA]</scope>
    <source>
        <strain evidence="10 11">RDMS1</strain>
    </source>
</reference>
<dbReference type="EC" id="2.5.1.41" evidence="1"/>
<gene>
    <name evidence="10" type="ORF">ACFQL7_16350</name>
</gene>
<keyword evidence="4" id="KW-0479">Metal-binding</keyword>
<keyword evidence="11" id="KW-1185">Reference proteome</keyword>
<proteinExistence type="predicted"/>
<name>A0ABD5YP59_9EURY</name>
<evidence type="ECO:0000256" key="5">
    <source>
        <dbReference type="ARBA" id="ARBA00022842"/>
    </source>
</evidence>
<dbReference type="PANTHER" id="PTHR40029:SF2">
    <property type="entry name" value="HEPTAPRENYLGLYCERYL PHOSPHATE SYNTHASE"/>
    <property type="match status" value="1"/>
</dbReference>
<dbReference type="InterPro" id="IPR038597">
    <property type="entry name" value="GGGP/HepGP_synthase_sf"/>
</dbReference>
<dbReference type="GO" id="GO:0046872">
    <property type="term" value="F:metal ion binding"/>
    <property type="evidence" value="ECO:0007669"/>
    <property type="project" value="UniProtKB-KW"/>
</dbReference>
<dbReference type="GO" id="GO:0047294">
    <property type="term" value="F:phosphoglycerol geranylgeranyltransferase activity"/>
    <property type="evidence" value="ECO:0007669"/>
    <property type="project" value="UniProtKB-EC"/>
</dbReference>
<protein>
    <recommendedName>
        <fullName evidence="1">phosphoglycerol geranylgeranyltransferase</fullName>
        <ecNumber evidence="1">2.5.1.41</ecNumber>
    </recommendedName>
</protein>
<dbReference type="AlphaFoldDB" id="A0ABD5YP59"/>
<keyword evidence="7" id="KW-0594">Phospholipid biosynthesis</keyword>
<dbReference type="SUPFAM" id="SSF51395">
    <property type="entry name" value="FMN-linked oxidoreductases"/>
    <property type="match status" value="1"/>
</dbReference>
<dbReference type="Gene3D" id="3.20.20.390">
    <property type="entry name" value="FMN-linked oxidoreductases"/>
    <property type="match status" value="1"/>
</dbReference>
<keyword evidence="2" id="KW-0444">Lipid biosynthesis</keyword>
<dbReference type="InterPro" id="IPR039074">
    <property type="entry name" value="GGGP/HepGP_synthase_I"/>
</dbReference>
<comment type="caution">
    <text evidence="10">The sequence shown here is derived from an EMBL/GenBank/DDBJ whole genome shotgun (WGS) entry which is preliminary data.</text>
</comment>
<evidence type="ECO:0000256" key="1">
    <source>
        <dbReference type="ARBA" id="ARBA00012676"/>
    </source>
</evidence>
<evidence type="ECO:0000256" key="7">
    <source>
        <dbReference type="ARBA" id="ARBA00023209"/>
    </source>
</evidence>
<evidence type="ECO:0000313" key="11">
    <source>
        <dbReference type="Proteomes" id="UP001596417"/>
    </source>
</evidence>
<evidence type="ECO:0000256" key="3">
    <source>
        <dbReference type="ARBA" id="ARBA00022679"/>
    </source>
</evidence>
<evidence type="ECO:0000313" key="10">
    <source>
        <dbReference type="EMBL" id="MFC7191219.1"/>
    </source>
</evidence>
<dbReference type="EMBL" id="JBHTAX010000001">
    <property type="protein sequence ID" value="MFC7191219.1"/>
    <property type="molecule type" value="Genomic_DNA"/>
</dbReference>
<dbReference type="GeneID" id="76200934"/>
<keyword evidence="6" id="KW-0443">Lipid metabolism</keyword>
<dbReference type="GO" id="GO:0046474">
    <property type="term" value="P:glycerophospholipid biosynthetic process"/>
    <property type="evidence" value="ECO:0007669"/>
    <property type="project" value="UniProtKB-ARBA"/>
</dbReference>
<evidence type="ECO:0000256" key="9">
    <source>
        <dbReference type="ARBA" id="ARBA00047288"/>
    </source>
</evidence>
<dbReference type="InterPro" id="IPR008205">
    <property type="entry name" value="GGGP_HepGP_synthase"/>
</dbReference>
<evidence type="ECO:0000256" key="6">
    <source>
        <dbReference type="ARBA" id="ARBA00023098"/>
    </source>
</evidence>
<keyword evidence="5" id="KW-0460">Magnesium</keyword>
<dbReference type="GO" id="GO:0120536">
    <property type="term" value="F:heptaprenylglyceryl phosphate synthase activity"/>
    <property type="evidence" value="ECO:0007669"/>
    <property type="project" value="UniProtKB-ARBA"/>
</dbReference>
<dbReference type="Pfam" id="PF01884">
    <property type="entry name" value="PcrB"/>
    <property type="match status" value="1"/>
</dbReference>
<organism evidence="10 11">
    <name type="scientific">Halocatena marina</name>
    <dbReference type="NCBI Taxonomy" id="2934937"/>
    <lineage>
        <taxon>Archaea</taxon>
        <taxon>Methanobacteriati</taxon>
        <taxon>Methanobacteriota</taxon>
        <taxon>Stenosarchaea group</taxon>
        <taxon>Halobacteria</taxon>
        <taxon>Halobacteriales</taxon>
        <taxon>Natronomonadaceae</taxon>
        <taxon>Halocatena</taxon>
    </lineage>
</organism>
<keyword evidence="8" id="KW-1208">Phospholipid metabolism</keyword>
<evidence type="ECO:0000256" key="4">
    <source>
        <dbReference type="ARBA" id="ARBA00022723"/>
    </source>
</evidence>
<keyword evidence="3 10" id="KW-0808">Transferase</keyword>
<dbReference type="Proteomes" id="UP001596417">
    <property type="component" value="Unassembled WGS sequence"/>
</dbReference>
<evidence type="ECO:0000256" key="8">
    <source>
        <dbReference type="ARBA" id="ARBA00023264"/>
    </source>
</evidence>
<dbReference type="RefSeq" id="WP_248908778.1">
    <property type="nucleotide sequence ID" value="NZ_CP109979.1"/>
</dbReference>
<evidence type="ECO:0000256" key="2">
    <source>
        <dbReference type="ARBA" id="ARBA00022516"/>
    </source>
</evidence>
<dbReference type="PANTHER" id="PTHR40029">
    <property type="match status" value="1"/>
</dbReference>
<sequence>MNLDWHGIDHITKVDPAKDLPEDMGIIEQTDLIIVGGSDGVTSENTLAVIEQIRAQSSEIPVFQEPYRDRHVSFETIEAVDFIAIPAVYNGDREHFVEKHVDLFTGVASKPTELLGSDVPLLGDLIASKGRDLVVEMTEKIIGEGYVIQNPDSKAAGVSGVDTLYTPDQVAGAALATEAFYGFPLFYIEYSGTYGGPEDVEAAAEYLNDTVLLYGGGIRSKQQTEEILAAGADAVVVGDCFHDNADQYRETIPS</sequence>
<dbReference type="NCBIfam" id="TIGR01768">
    <property type="entry name" value="GGGP-family"/>
    <property type="match status" value="1"/>
</dbReference>